<organism evidence="3 4">
    <name type="scientific">Colletotrichum shisoi</name>
    <dbReference type="NCBI Taxonomy" id="2078593"/>
    <lineage>
        <taxon>Eukaryota</taxon>
        <taxon>Fungi</taxon>
        <taxon>Dikarya</taxon>
        <taxon>Ascomycota</taxon>
        <taxon>Pezizomycotina</taxon>
        <taxon>Sordariomycetes</taxon>
        <taxon>Hypocreomycetidae</taxon>
        <taxon>Glomerellales</taxon>
        <taxon>Glomerellaceae</taxon>
        <taxon>Colletotrichum</taxon>
        <taxon>Colletotrichum destructivum species complex</taxon>
    </lineage>
</organism>
<dbReference type="EMBL" id="PUHP01002922">
    <property type="protein sequence ID" value="TQN64075.1"/>
    <property type="molecule type" value="Genomic_DNA"/>
</dbReference>
<evidence type="ECO:0000313" key="4">
    <source>
        <dbReference type="Proteomes" id="UP000326340"/>
    </source>
</evidence>
<evidence type="ECO:0000259" key="2">
    <source>
        <dbReference type="Pfam" id="PF13391"/>
    </source>
</evidence>
<feature type="non-terminal residue" evidence="3">
    <location>
        <position position="534"/>
    </location>
</feature>
<dbReference type="OrthoDB" id="4796901at2759"/>
<protein>
    <recommendedName>
        <fullName evidence="2">HNH nuclease domain-containing protein</fullName>
    </recommendedName>
</protein>
<feature type="compositionally biased region" description="Low complexity" evidence="1">
    <location>
        <begin position="238"/>
        <end position="247"/>
    </location>
</feature>
<proteinExistence type="predicted"/>
<feature type="region of interest" description="Disordered" evidence="1">
    <location>
        <begin position="198"/>
        <end position="254"/>
    </location>
</feature>
<evidence type="ECO:0000256" key="1">
    <source>
        <dbReference type="SAM" id="MobiDB-lite"/>
    </source>
</evidence>
<gene>
    <name evidence="3" type="ORF">CSHISOI_11344</name>
</gene>
<dbReference type="Proteomes" id="UP000326340">
    <property type="component" value="Unassembled WGS sequence"/>
</dbReference>
<dbReference type="InterPro" id="IPR003615">
    <property type="entry name" value="HNH_nuc"/>
</dbReference>
<dbReference type="Pfam" id="PF13391">
    <property type="entry name" value="HNH_2"/>
    <property type="match status" value="1"/>
</dbReference>
<name>A0A5Q4BB05_9PEZI</name>
<feature type="compositionally biased region" description="Low complexity" evidence="1">
    <location>
        <begin position="198"/>
        <end position="227"/>
    </location>
</feature>
<dbReference type="AlphaFoldDB" id="A0A5Q4BB05"/>
<sequence>MSEPPAPNSPSAAAAAADDEDLERRKSEVIRQLAAHVPSHEGDSLRLHKLAIVEKAFKSFDDPNMNPTYLDEINNFMSFEYQSLKPALSYLDNIEQRLQLLNDIKSTKMRHEDPSLPWECLPVSLITVNVWAVFMAAPIEGLQDLLGCMQNGEKFYNSLCDDLVFAESCLPNIIHISKRRNYFQKLLLTLTRNTLDLRGQLPPQPLPEQSSQGSSNQAVPSRTSDSPRTPPNRLPGRSSPGSPGSASKKARNAKNKDIALARDGGRCVVLGSTGAQVSHIFSFAAIPHVSMYCNQLRCLAAIWGRERIKRYQRQHGYDERQVVPRDTSSRAENVLDSPTNMISLDYVIHHRWDKAQVALEPIHKPDDHTIRVRLHVLQDTKLKSLKRKRGNDRAGFQWPNDLALDPREVVIPATDRFAYGVPLDLRLVSSVTQHIVRDGYTFDIKSTNPKILPSYDLLDLQYRICLMAALIGAGQIPEEYLSEPDADIDGQVLLSDSKQLLVDQWLQRLEIEVVDPATAVTERLEEERAIQAAW</sequence>
<keyword evidence="4" id="KW-1185">Reference proteome</keyword>
<accession>A0A5Q4BB05</accession>
<feature type="domain" description="HNH nuclease" evidence="2">
    <location>
        <begin position="267"/>
        <end position="359"/>
    </location>
</feature>
<feature type="region of interest" description="Disordered" evidence="1">
    <location>
        <begin position="1"/>
        <end position="25"/>
    </location>
</feature>
<reference evidence="3 4" key="1">
    <citation type="journal article" date="2019" name="Sci. Rep.">
        <title>Colletotrichum shisoi sp. nov., an anthracnose pathogen of Perilla frutescens in Japan: molecular phylogenetic, morphological and genomic evidence.</title>
        <authorList>
            <person name="Gan P."/>
            <person name="Tsushima A."/>
            <person name="Hiroyama R."/>
            <person name="Narusaka M."/>
            <person name="Takano Y."/>
            <person name="Narusaka Y."/>
            <person name="Kawaradani M."/>
            <person name="Damm U."/>
            <person name="Shirasu K."/>
        </authorList>
    </citation>
    <scope>NUCLEOTIDE SEQUENCE [LARGE SCALE GENOMIC DNA]</scope>
    <source>
        <strain evidence="3 4">PG-2018a</strain>
    </source>
</reference>
<evidence type="ECO:0000313" key="3">
    <source>
        <dbReference type="EMBL" id="TQN64075.1"/>
    </source>
</evidence>
<comment type="caution">
    <text evidence="3">The sequence shown here is derived from an EMBL/GenBank/DDBJ whole genome shotgun (WGS) entry which is preliminary data.</text>
</comment>